<keyword evidence="2" id="KW-1185">Reference proteome</keyword>
<reference evidence="2" key="1">
    <citation type="journal article" date="2024" name="Proc. Natl. Acad. Sci. U.S.A.">
        <title>Extraordinary preservation of gene collinearity over three hundred million years revealed in homosporous lycophytes.</title>
        <authorList>
            <person name="Li C."/>
            <person name="Wickell D."/>
            <person name="Kuo L.Y."/>
            <person name="Chen X."/>
            <person name="Nie B."/>
            <person name="Liao X."/>
            <person name="Peng D."/>
            <person name="Ji J."/>
            <person name="Jenkins J."/>
            <person name="Williams M."/>
            <person name="Shu S."/>
            <person name="Plott C."/>
            <person name="Barry K."/>
            <person name="Rajasekar S."/>
            <person name="Grimwood J."/>
            <person name="Han X."/>
            <person name="Sun S."/>
            <person name="Hou Z."/>
            <person name="He W."/>
            <person name="Dai G."/>
            <person name="Sun C."/>
            <person name="Schmutz J."/>
            <person name="Leebens-Mack J.H."/>
            <person name="Li F.W."/>
            <person name="Wang L."/>
        </authorList>
    </citation>
    <scope>NUCLEOTIDE SEQUENCE [LARGE SCALE GENOMIC DNA]</scope>
    <source>
        <strain evidence="2">cv. PW_Plant_1</strain>
    </source>
</reference>
<comment type="caution">
    <text evidence="1">The sequence shown here is derived from an EMBL/GenBank/DDBJ whole genome shotgun (WGS) entry which is preliminary data.</text>
</comment>
<organism evidence="1 2">
    <name type="scientific">Diphasiastrum complanatum</name>
    <name type="common">Issler's clubmoss</name>
    <name type="synonym">Lycopodium complanatum</name>
    <dbReference type="NCBI Taxonomy" id="34168"/>
    <lineage>
        <taxon>Eukaryota</taxon>
        <taxon>Viridiplantae</taxon>
        <taxon>Streptophyta</taxon>
        <taxon>Embryophyta</taxon>
        <taxon>Tracheophyta</taxon>
        <taxon>Lycopodiopsida</taxon>
        <taxon>Lycopodiales</taxon>
        <taxon>Lycopodiaceae</taxon>
        <taxon>Lycopodioideae</taxon>
        <taxon>Diphasiastrum</taxon>
    </lineage>
</organism>
<dbReference type="Proteomes" id="UP001162992">
    <property type="component" value="Chromosome 6"/>
</dbReference>
<name>A0ACC2DHI2_DIPCM</name>
<dbReference type="EMBL" id="CM055097">
    <property type="protein sequence ID" value="KAJ7553645.1"/>
    <property type="molecule type" value="Genomic_DNA"/>
</dbReference>
<evidence type="ECO:0000313" key="1">
    <source>
        <dbReference type="EMBL" id="KAJ7553645.1"/>
    </source>
</evidence>
<accession>A0ACC2DHI2</accession>
<evidence type="ECO:0000313" key="2">
    <source>
        <dbReference type="Proteomes" id="UP001162992"/>
    </source>
</evidence>
<gene>
    <name evidence="1" type="ORF">O6H91_06G106700</name>
</gene>
<protein>
    <submittedName>
        <fullName evidence="1">Uncharacterized protein</fullName>
    </submittedName>
</protein>
<proteinExistence type="predicted"/>
<sequence length="854" mass="96259">MSFANRPHLTDRIKPLSPAKPKTIPWVGNGTQYKMHKQQMRGPRSHDNPLFLDSSVDDDRRRDSRNVKELMLSSRSFSGHKVNERFQKHGRIKGSERSPLSQASKGSISCLASAPIQASPKKILCEKNENYSVSRVEESKARCRRIELFKAASDSSHSTLEFEGENMPRNFSTQLPTPISVGLLQFHPSSALVYSSSESQPTIAARKDELSPRSQIPKASFPCSAFLSADSNFPRSEEEAEDLKPQNFRDRPKWQLDRIHIPISCVDSEDMDSADTSHLQTYERVTESPSSGTTPTSAFSSLPVSLEFHQSESKHGTSSSAMIEADKSLLLEKKTEKSEDEERATVSVNLKLLKVGEAGASVDEDDEEFEVSKRGSILRRVIFTVWLMGLAGFILLAQNSPGILPTMVHDKLLPSWQWTDIKFQASTVKLVKGCEGLWLTESNPAQMAVDINQLQRNVKTLKERFDITLSSISIRFSSYNQWSTCHFFKGSMDDWKIGVSLWTKPLQNMAQKVFVENQGKEDSLSSEAAKWDWFSEYDVFLEKHIFNTLPENEKEVIQKTLFSTNSPKSNLLFAINDEEKAGKSETLRMEEEESVFFREVTSVQALQEVVTDRSSSIQQKEFSSLTEIHSVERPIPIKEKNVQASSDISLPQDISIDNKQGNECEGSQQGVQTSQMKALRGQGSSDFVTEDQENEKNSIASDDISFTSTNSKSKGVLRNGYWWWLFLFLLPLIIGLPILSMHLKLVNLHEVRMDLPGAREAFIKLLKPNTVRGGTKREFDGDYTPETGDSNNKEEFIMSPETFEDSPLGSFTVYKRVVSQKGSGNEQMTPVRRSNRIRHQSFSPSNRALKSPVF</sequence>